<feature type="region of interest" description="Disordered" evidence="1">
    <location>
        <begin position="234"/>
        <end position="288"/>
    </location>
</feature>
<evidence type="ECO:0000313" key="4">
    <source>
        <dbReference type="Proteomes" id="UP001590950"/>
    </source>
</evidence>
<feature type="region of interest" description="Disordered" evidence="1">
    <location>
        <begin position="176"/>
        <end position="198"/>
    </location>
</feature>
<keyword evidence="2" id="KW-0732">Signal</keyword>
<feature type="signal peptide" evidence="2">
    <location>
        <begin position="1"/>
        <end position="19"/>
    </location>
</feature>
<dbReference type="EMBL" id="JBEFKJ010000029">
    <property type="protein sequence ID" value="KAL2038841.1"/>
    <property type="molecule type" value="Genomic_DNA"/>
</dbReference>
<evidence type="ECO:0000313" key="3">
    <source>
        <dbReference type="EMBL" id="KAL2038841.1"/>
    </source>
</evidence>
<name>A0ABR4A1L3_9LECA</name>
<dbReference type="Proteomes" id="UP001590950">
    <property type="component" value="Unassembled WGS sequence"/>
</dbReference>
<feature type="region of interest" description="Disordered" evidence="1">
    <location>
        <begin position="393"/>
        <end position="413"/>
    </location>
</feature>
<sequence>MAFTTLITFMLQAPLSVYSVEILGSWDNFSKSYQLQRDRRTGPGHWRGCHKFENITCDGETLDASQSRDGGLKMGGTYWYYYVLNGGVEYHDPAEPSTSLCPLLPGQVVNVLDVPVQAREVAGGSHNSSTTSVDSLLVFTLDPKDKYLPPGVRRAATTSAIQQRKAELAATTLKPKLRAASTDPQGREGAVRTGQSTLERQRSLLSVFHKMRQTRSAGSNAKSGRAWPRKLFSRSGSRAGQTARGVDDDIPEVPKIPSYLPSRAATATRDACEPPIERPQTPPPMPSRAPPIPTSCSVQPTSLPLSFDGLHHDQNQMTSANVMIRQNDLNPIDSALGFSGAFLSSNHFTPLEQLKERNSFFTEIATTAESNQITNERVYGPETEIDVPEERLSASNVPLQRPSSATNVAPLSEPTKCPNTSEFLCPASHCYADSSRSSYTISDNFSPYFDSNTTQSNPMSPLHLSQPETPVMSDFGDDIPIRRNSSSVVQLTSSDKHDLDYASIGPPTRAPPPPPRTPASKPTTAYSVLGGFHGYSLSNSENASILTIRRLPSTTFKAANTTSPFAQQGSRQDLVHSWNDGVRPLSKFDLDDLSYLANVIN</sequence>
<feature type="compositionally biased region" description="Polar residues" evidence="1">
    <location>
        <begin position="393"/>
        <end position="409"/>
    </location>
</feature>
<evidence type="ECO:0000256" key="2">
    <source>
        <dbReference type="SAM" id="SignalP"/>
    </source>
</evidence>
<dbReference type="PANTHER" id="PTHR40625:SF1">
    <property type="entry name" value="AMP-ACTIVATED PROTEIN KINASE GLYCOGEN-BINDING DOMAIN-CONTAINING PROTEIN"/>
    <property type="match status" value="1"/>
</dbReference>
<proteinExistence type="predicted"/>
<keyword evidence="4" id="KW-1185">Reference proteome</keyword>
<feature type="region of interest" description="Disordered" evidence="1">
    <location>
        <begin position="451"/>
        <end position="470"/>
    </location>
</feature>
<feature type="chain" id="PRO_5047522854" evidence="2">
    <location>
        <begin position="20"/>
        <end position="601"/>
    </location>
</feature>
<accession>A0ABR4A1L3</accession>
<organism evidence="3 4">
    <name type="scientific">Stereocaulon virgatum</name>
    <dbReference type="NCBI Taxonomy" id="373712"/>
    <lineage>
        <taxon>Eukaryota</taxon>
        <taxon>Fungi</taxon>
        <taxon>Dikarya</taxon>
        <taxon>Ascomycota</taxon>
        <taxon>Pezizomycotina</taxon>
        <taxon>Lecanoromycetes</taxon>
        <taxon>OSLEUM clade</taxon>
        <taxon>Lecanoromycetidae</taxon>
        <taxon>Lecanorales</taxon>
        <taxon>Lecanorineae</taxon>
        <taxon>Stereocaulaceae</taxon>
        <taxon>Stereocaulon</taxon>
    </lineage>
</organism>
<gene>
    <name evidence="3" type="ORF">N7G274_008363</name>
</gene>
<feature type="region of interest" description="Disordered" evidence="1">
    <location>
        <begin position="487"/>
        <end position="521"/>
    </location>
</feature>
<evidence type="ECO:0000256" key="1">
    <source>
        <dbReference type="SAM" id="MobiDB-lite"/>
    </source>
</evidence>
<protein>
    <submittedName>
        <fullName evidence="3">Uncharacterized protein</fullName>
    </submittedName>
</protein>
<feature type="compositionally biased region" description="Pro residues" evidence="1">
    <location>
        <begin position="508"/>
        <end position="517"/>
    </location>
</feature>
<comment type="caution">
    <text evidence="3">The sequence shown here is derived from an EMBL/GenBank/DDBJ whole genome shotgun (WGS) entry which is preliminary data.</text>
</comment>
<reference evidence="3 4" key="1">
    <citation type="submission" date="2024-09" db="EMBL/GenBank/DDBJ databases">
        <title>Rethinking Asexuality: The Enigmatic Case of Functional Sexual Genes in Lepraria (Stereocaulaceae).</title>
        <authorList>
            <person name="Doellman M."/>
            <person name="Sun Y."/>
            <person name="Barcenas-Pena A."/>
            <person name="Lumbsch H.T."/>
            <person name="Grewe F."/>
        </authorList>
    </citation>
    <scope>NUCLEOTIDE SEQUENCE [LARGE SCALE GENOMIC DNA]</scope>
    <source>
        <strain evidence="3 4">Mercado 3170</strain>
    </source>
</reference>
<dbReference type="PANTHER" id="PTHR40625">
    <property type="entry name" value="GTP-BINDING PROTEIN ESDC-RELATED"/>
    <property type="match status" value="1"/>
</dbReference>